<dbReference type="InterPro" id="IPR000587">
    <property type="entry name" value="Creatinase_N"/>
</dbReference>
<evidence type="ECO:0000313" key="5">
    <source>
        <dbReference type="EMBL" id="RDI75055.1"/>
    </source>
</evidence>
<dbReference type="GO" id="GO:0004177">
    <property type="term" value="F:aminopeptidase activity"/>
    <property type="evidence" value="ECO:0007669"/>
    <property type="project" value="UniProtKB-KW"/>
</dbReference>
<reference evidence="5 6" key="1">
    <citation type="submission" date="2018-07" db="EMBL/GenBank/DDBJ databases">
        <title>High-quality-draft genome sequence of Gaiella occulta.</title>
        <authorList>
            <person name="Severino R."/>
            <person name="Froufe H.J.C."/>
            <person name="Rainey F.A."/>
            <person name="Barroso C."/>
            <person name="Albuquerque L."/>
            <person name="Lobo-Da-Cunha A."/>
            <person name="Da Costa M.S."/>
            <person name="Egas C."/>
        </authorList>
    </citation>
    <scope>NUCLEOTIDE SEQUENCE [LARGE SCALE GENOMIC DNA]</scope>
    <source>
        <strain evidence="5 6">F2-233</strain>
    </source>
</reference>
<dbReference type="InterPro" id="IPR036005">
    <property type="entry name" value="Creatinase/aminopeptidase-like"/>
</dbReference>
<proteinExistence type="predicted"/>
<keyword evidence="6" id="KW-1185">Reference proteome</keyword>
<keyword evidence="1" id="KW-0479">Metal-binding</keyword>
<evidence type="ECO:0000259" key="3">
    <source>
        <dbReference type="Pfam" id="PF00557"/>
    </source>
</evidence>
<dbReference type="InterPro" id="IPR050659">
    <property type="entry name" value="Peptidase_M24B"/>
</dbReference>
<protein>
    <submittedName>
        <fullName evidence="5">Xaa-Pro aminopeptidase</fullName>
    </submittedName>
</protein>
<evidence type="ECO:0000259" key="4">
    <source>
        <dbReference type="Pfam" id="PF01321"/>
    </source>
</evidence>
<dbReference type="Pfam" id="PF00557">
    <property type="entry name" value="Peptidase_M24"/>
    <property type="match status" value="1"/>
</dbReference>
<dbReference type="PANTHER" id="PTHR46112:SF3">
    <property type="entry name" value="AMINOPEPTIDASE YPDF"/>
    <property type="match status" value="1"/>
</dbReference>
<dbReference type="GO" id="GO:0046872">
    <property type="term" value="F:metal ion binding"/>
    <property type="evidence" value="ECO:0007669"/>
    <property type="project" value="UniProtKB-KW"/>
</dbReference>
<dbReference type="InterPro" id="IPR001131">
    <property type="entry name" value="Peptidase_M24B_aminopep-P_CS"/>
</dbReference>
<dbReference type="OrthoDB" id="9806388at2"/>
<keyword evidence="5" id="KW-0645">Protease</keyword>
<gene>
    <name evidence="5" type="ORF">Gocc_0853</name>
</gene>
<accession>A0A7M2YY28</accession>
<dbReference type="PANTHER" id="PTHR46112">
    <property type="entry name" value="AMINOPEPTIDASE"/>
    <property type="match status" value="1"/>
</dbReference>
<dbReference type="GO" id="GO:0008235">
    <property type="term" value="F:metalloexopeptidase activity"/>
    <property type="evidence" value="ECO:0007669"/>
    <property type="project" value="UniProtKB-ARBA"/>
</dbReference>
<feature type="domain" description="Peptidase M24" evidence="3">
    <location>
        <begin position="127"/>
        <end position="327"/>
    </location>
</feature>
<dbReference type="SUPFAM" id="SSF55920">
    <property type="entry name" value="Creatinase/aminopeptidase"/>
    <property type="match status" value="1"/>
</dbReference>
<sequence length="346" mass="36098">MSRLARLGERLSQPLLVTCAPNVRYLTGFESSNCALLVEPGGATTLYTDFRYAEAARAVAGVTFVETRRAVLSALAELLRGRTVGFEAAHVSYAAHEALARAGVELVPTEGVVEGLRAVKDAAEIDAIRRAAAISDEVYAALAAERFTGRSEADLAWWIERTFRERGAQALAFGSIVAAGRNGAMPHHHPGGDVIPAGTLVTVDIGCVVDGYCSDCTRTFATGTPPPELADAYALVLRAQLDGLAAVRAGAAGRDVDAASRVAIAAAELGERYGHGLGHGVGLEVHEAPTLRPESEDTLEAGNVVTVEPGLYLPGVGGCRIEDIVAVGADGCEVLTHFTKDLVTVA</sequence>
<keyword evidence="5" id="KW-0031">Aminopeptidase</keyword>
<dbReference type="InterPro" id="IPR000994">
    <property type="entry name" value="Pept_M24"/>
</dbReference>
<evidence type="ECO:0000256" key="1">
    <source>
        <dbReference type="ARBA" id="ARBA00022723"/>
    </source>
</evidence>
<name>A0A7M2YY28_9ACTN</name>
<evidence type="ECO:0000256" key="2">
    <source>
        <dbReference type="ARBA" id="ARBA00022801"/>
    </source>
</evidence>
<comment type="caution">
    <text evidence="5">The sequence shown here is derived from an EMBL/GenBank/DDBJ whole genome shotgun (WGS) entry which is preliminary data.</text>
</comment>
<keyword evidence="2" id="KW-0378">Hydrolase</keyword>
<dbReference type="SUPFAM" id="SSF53092">
    <property type="entry name" value="Creatinase/prolidase N-terminal domain"/>
    <property type="match status" value="1"/>
</dbReference>
<feature type="domain" description="Creatinase N-terminal" evidence="4">
    <location>
        <begin position="15"/>
        <end position="119"/>
    </location>
</feature>
<reference evidence="6" key="2">
    <citation type="journal article" date="2019" name="MicrobiologyOpen">
        <title>High-quality draft genome sequence of Gaiella occulta isolated from a 150 meter deep mineral water borehole and comparison with the genome sequences of other deep-branching lineages of the phylum Actinobacteria.</title>
        <authorList>
            <person name="Severino R."/>
            <person name="Froufe H.J.C."/>
            <person name="Barroso C."/>
            <person name="Albuquerque L."/>
            <person name="Lobo-da-Cunha A."/>
            <person name="da Costa M.S."/>
            <person name="Egas C."/>
        </authorList>
    </citation>
    <scope>NUCLEOTIDE SEQUENCE [LARGE SCALE GENOMIC DNA]</scope>
    <source>
        <strain evidence="6">F2-233</strain>
    </source>
</reference>
<organism evidence="5 6">
    <name type="scientific">Gaiella occulta</name>
    <dbReference type="NCBI Taxonomy" id="1002870"/>
    <lineage>
        <taxon>Bacteria</taxon>
        <taxon>Bacillati</taxon>
        <taxon>Actinomycetota</taxon>
        <taxon>Thermoleophilia</taxon>
        <taxon>Gaiellales</taxon>
        <taxon>Gaiellaceae</taxon>
        <taxon>Gaiella</taxon>
    </lineage>
</organism>
<dbReference type="PRINTS" id="PR00599">
    <property type="entry name" value="MAPEPTIDASE"/>
</dbReference>
<dbReference type="InterPro" id="IPR001714">
    <property type="entry name" value="Pept_M24_MAP"/>
</dbReference>
<dbReference type="RefSeq" id="WP_114795301.1">
    <property type="nucleotide sequence ID" value="NZ_QQZY01000002.1"/>
</dbReference>
<dbReference type="Pfam" id="PF01321">
    <property type="entry name" value="Creatinase_N"/>
    <property type="match status" value="1"/>
</dbReference>
<dbReference type="AlphaFoldDB" id="A0A7M2YY28"/>
<dbReference type="InterPro" id="IPR029149">
    <property type="entry name" value="Creatin/AminoP/Spt16_N"/>
</dbReference>
<dbReference type="Proteomes" id="UP000254134">
    <property type="component" value="Unassembled WGS sequence"/>
</dbReference>
<dbReference type="Gene3D" id="3.90.230.10">
    <property type="entry name" value="Creatinase/methionine aminopeptidase superfamily"/>
    <property type="match status" value="1"/>
</dbReference>
<evidence type="ECO:0000313" key="6">
    <source>
        <dbReference type="Proteomes" id="UP000254134"/>
    </source>
</evidence>
<dbReference type="PROSITE" id="PS00491">
    <property type="entry name" value="PROLINE_PEPTIDASE"/>
    <property type="match status" value="1"/>
</dbReference>
<dbReference type="Gene3D" id="3.40.350.10">
    <property type="entry name" value="Creatinase/prolidase N-terminal domain"/>
    <property type="match status" value="1"/>
</dbReference>
<dbReference type="EMBL" id="QQZY01000002">
    <property type="protein sequence ID" value="RDI75055.1"/>
    <property type="molecule type" value="Genomic_DNA"/>
</dbReference>